<proteinExistence type="predicted"/>
<accession>A0ABQ8GE79</accession>
<evidence type="ECO:0000259" key="2">
    <source>
        <dbReference type="Pfam" id="PF24476"/>
    </source>
</evidence>
<dbReference type="PANTHER" id="PTHR35186:SF4">
    <property type="entry name" value="PRION-INHIBITION AND PROPAGATION HELO DOMAIN-CONTAINING PROTEIN"/>
    <property type="match status" value="1"/>
</dbReference>
<keyword evidence="1" id="KW-0175">Coiled coil</keyword>
<evidence type="ECO:0000256" key="1">
    <source>
        <dbReference type="SAM" id="Coils"/>
    </source>
</evidence>
<keyword evidence="4" id="KW-1185">Reference proteome</keyword>
<dbReference type="InterPro" id="IPR056002">
    <property type="entry name" value="DUF7580"/>
</dbReference>
<dbReference type="Pfam" id="PF24476">
    <property type="entry name" value="DUF7580"/>
    <property type="match status" value="1"/>
</dbReference>
<feature type="domain" description="DUF7580" evidence="2">
    <location>
        <begin position="363"/>
        <end position="534"/>
    </location>
</feature>
<name>A0ABQ8GE79_9PEZI</name>
<evidence type="ECO:0000313" key="4">
    <source>
        <dbReference type="Proteomes" id="UP000774617"/>
    </source>
</evidence>
<evidence type="ECO:0000313" key="3">
    <source>
        <dbReference type="EMBL" id="KAH7053226.1"/>
    </source>
</evidence>
<dbReference type="Proteomes" id="UP000774617">
    <property type="component" value="Unassembled WGS sequence"/>
</dbReference>
<dbReference type="PANTHER" id="PTHR35186">
    <property type="entry name" value="ANK_REP_REGION DOMAIN-CONTAINING PROTEIN"/>
    <property type="match status" value="1"/>
</dbReference>
<comment type="caution">
    <text evidence="3">The sequence shown here is derived from an EMBL/GenBank/DDBJ whole genome shotgun (WGS) entry which is preliminary data.</text>
</comment>
<feature type="coiled-coil region" evidence="1">
    <location>
        <begin position="164"/>
        <end position="191"/>
    </location>
</feature>
<protein>
    <recommendedName>
        <fullName evidence="2">DUF7580 domain-containing protein</fullName>
    </recommendedName>
</protein>
<gene>
    <name evidence="3" type="ORF">B0J12DRAFT_698431</name>
</gene>
<dbReference type="EMBL" id="JAGTJR010000010">
    <property type="protein sequence ID" value="KAH7053226.1"/>
    <property type="molecule type" value="Genomic_DNA"/>
</dbReference>
<organism evidence="3 4">
    <name type="scientific">Macrophomina phaseolina</name>
    <dbReference type="NCBI Taxonomy" id="35725"/>
    <lineage>
        <taxon>Eukaryota</taxon>
        <taxon>Fungi</taxon>
        <taxon>Dikarya</taxon>
        <taxon>Ascomycota</taxon>
        <taxon>Pezizomycotina</taxon>
        <taxon>Dothideomycetes</taxon>
        <taxon>Dothideomycetes incertae sedis</taxon>
        <taxon>Botryosphaeriales</taxon>
        <taxon>Botryosphaeriaceae</taxon>
        <taxon>Macrophomina</taxon>
    </lineage>
</organism>
<reference evidence="3 4" key="1">
    <citation type="journal article" date="2021" name="Nat. Commun.">
        <title>Genetic determinants of endophytism in the Arabidopsis root mycobiome.</title>
        <authorList>
            <person name="Mesny F."/>
            <person name="Miyauchi S."/>
            <person name="Thiergart T."/>
            <person name="Pickel B."/>
            <person name="Atanasova L."/>
            <person name="Karlsson M."/>
            <person name="Huettel B."/>
            <person name="Barry K.W."/>
            <person name="Haridas S."/>
            <person name="Chen C."/>
            <person name="Bauer D."/>
            <person name="Andreopoulos W."/>
            <person name="Pangilinan J."/>
            <person name="LaButti K."/>
            <person name="Riley R."/>
            <person name="Lipzen A."/>
            <person name="Clum A."/>
            <person name="Drula E."/>
            <person name="Henrissat B."/>
            <person name="Kohler A."/>
            <person name="Grigoriev I.V."/>
            <person name="Martin F.M."/>
            <person name="Hacquard S."/>
        </authorList>
    </citation>
    <scope>NUCLEOTIDE SEQUENCE [LARGE SCALE GENOMIC DNA]</scope>
    <source>
        <strain evidence="3 4">MPI-SDFR-AT-0080</strain>
    </source>
</reference>
<sequence>MSGLEIAGAILGGIPLVISALEHYSDSLERIEGIWNFRQTFDDLRTDFLTYMSVFNDVSRDLLRQHLGSYYAELNLEQLIDHQLGTYTEWIAQRLREGLGVRVYQIYEKLVRRLNKKLVLLQEKLGLTADGSVPFLTGDIIDEEQHRHFFEMWWKKPLWASVRARNFRKLVKEIKAEIEKIEKVTSSARSEIVIRQSTKQSRGLYSPCDKYWLALRDHTISLHAALQSAWPPASRTISQSQAQILIGMPEKANQLPRSTGFHLALEFENTKTSAPISSDESNNVLVLWKRESPSQVLEDVVVCSCLEQRHITDLQEDLLQPKKGDCFRVLKDGAIVFHLHPTAKVDLENPQPLSKVLVKQQRRLLYKRRCEYALGLAAAVLQFHDTPWLPRTWSMADVFCLTTPDLKFHLSSHVVSDHGEECMESEAPRVPIKNSWLFRLGISLIELAFGQELSKLLTDSDLVDGIEGNYTRFKAAYRLMMELAEGDRSVFAAAVEFCIDPHSKENSQIKYSLRNEAFRENFYLNVVCTLRDEVFG</sequence>